<evidence type="ECO:0000313" key="1">
    <source>
        <dbReference type="EMBL" id="CAB4942942.1"/>
    </source>
</evidence>
<name>A0A6J7JLG1_9ZZZZ</name>
<protein>
    <submittedName>
        <fullName evidence="1">Unannotated protein</fullName>
    </submittedName>
</protein>
<evidence type="ECO:0000313" key="2">
    <source>
        <dbReference type="EMBL" id="CAB5039433.1"/>
    </source>
</evidence>
<dbReference type="EMBL" id="CAFBPU010000066">
    <property type="protein sequence ID" value="CAB5039433.1"/>
    <property type="molecule type" value="Genomic_DNA"/>
</dbReference>
<sequence length="154" mass="15995">MRKSVLAFAAASSVFALTAAGATTGLELNGGLGSSLAVPNSGSINITQTQCVEAWNVSYTLSTDKTKIVGVTAQSTAFVADETYEVPALCATYATWTFSDHLSSPPEGTWTAATQSWTFDFTGNAIDPLKLGFPEDLTGADQVLSGELYLGTAP</sequence>
<proteinExistence type="predicted"/>
<accession>A0A6J7JLG1</accession>
<gene>
    <name evidence="1" type="ORF">UFOPK3752_01178</name>
    <name evidence="2" type="ORF">UFOPK4150_02175</name>
</gene>
<reference evidence="1" key="1">
    <citation type="submission" date="2020-05" db="EMBL/GenBank/DDBJ databases">
        <authorList>
            <person name="Chiriac C."/>
            <person name="Salcher M."/>
            <person name="Ghai R."/>
            <person name="Kavagutti S V."/>
        </authorList>
    </citation>
    <scope>NUCLEOTIDE SEQUENCE</scope>
</reference>
<organism evidence="1">
    <name type="scientific">freshwater metagenome</name>
    <dbReference type="NCBI Taxonomy" id="449393"/>
    <lineage>
        <taxon>unclassified sequences</taxon>
        <taxon>metagenomes</taxon>
        <taxon>ecological metagenomes</taxon>
    </lineage>
</organism>
<dbReference type="AlphaFoldDB" id="A0A6J7JLG1"/>
<dbReference type="EMBL" id="CAFBND010000041">
    <property type="protein sequence ID" value="CAB4942942.1"/>
    <property type="molecule type" value="Genomic_DNA"/>
</dbReference>